<dbReference type="EMBL" id="LBVN01000028">
    <property type="protein sequence ID" value="KKQ86339.1"/>
    <property type="molecule type" value="Genomic_DNA"/>
</dbReference>
<evidence type="ECO:0000259" key="14">
    <source>
        <dbReference type="PROSITE" id="PS50160"/>
    </source>
</evidence>
<keyword evidence="8" id="KW-0067">ATP-binding</keyword>
<dbReference type="InterPro" id="IPR012310">
    <property type="entry name" value="DNA_ligase_ATP-dep_cent"/>
</dbReference>
<evidence type="ECO:0000256" key="5">
    <source>
        <dbReference type="ARBA" id="ARBA00022705"/>
    </source>
</evidence>
<keyword evidence="10" id="KW-0234">DNA repair</keyword>
<keyword evidence="7" id="KW-0227">DNA damage</keyword>
<dbReference type="AlphaFoldDB" id="A0A0G0NKB7"/>
<dbReference type="PANTHER" id="PTHR45674">
    <property type="entry name" value="DNA LIGASE 1/3 FAMILY MEMBER"/>
    <property type="match status" value="1"/>
</dbReference>
<dbReference type="GO" id="GO:0006273">
    <property type="term" value="P:lagging strand elongation"/>
    <property type="evidence" value="ECO:0007669"/>
    <property type="project" value="TreeGrafter"/>
</dbReference>
<dbReference type="InterPro" id="IPR036599">
    <property type="entry name" value="DNA_ligase_N_sf"/>
</dbReference>
<evidence type="ECO:0000256" key="12">
    <source>
        <dbReference type="ARBA" id="ARBA00034003"/>
    </source>
</evidence>
<evidence type="ECO:0000256" key="6">
    <source>
        <dbReference type="ARBA" id="ARBA00022741"/>
    </source>
</evidence>
<evidence type="ECO:0000256" key="9">
    <source>
        <dbReference type="ARBA" id="ARBA00023172"/>
    </source>
</evidence>
<evidence type="ECO:0000313" key="15">
    <source>
        <dbReference type="EMBL" id="KKQ86339.1"/>
    </source>
</evidence>
<dbReference type="GO" id="GO:0003910">
    <property type="term" value="F:DNA ligase (ATP) activity"/>
    <property type="evidence" value="ECO:0007669"/>
    <property type="project" value="UniProtKB-EC"/>
</dbReference>
<dbReference type="SUPFAM" id="SSF117018">
    <property type="entry name" value="ATP-dependent DNA ligase DNA-binding domain"/>
    <property type="match status" value="1"/>
</dbReference>
<dbReference type="InterPro" id="IPR050191">
    <property type="entry name" value="ATP-dep_DNA_ligase"/>
</dbReference>
<evidence type="ECO:0000256" key="4">
    <source>
        <dbReference type="ARBA" id="ARBA00022618"/>
    </source>
</evidence>
<dbReference type="InterPro" id="IPR000977">
    <property type="entry name" value="DNA_ligase_ATP-dep"/>
</dbReference>
<reference evidence="15 16" key="1">
    <citation type="journal article" date="2015" name="Nature">
        <title>rRNA introns, odd ribosomes, and small enigmatic genomes across a large radiation of phyla.</title>
        <authorList>
            <person name="Brown C.T."/>
            <person name="Hug L.A."/>
            <person name="Thomas B.C."/>
            <person name="Sharon I."/>
            <person name="Castelle C.J."/>
            <person name="Singh A."/>
            <person name="Wilkins M.J."/>
            <person name="Williams K.H."/>
            <person name="Banfield J.F."/>
        </authorList>
    </citation>
    <scope>NUCLEOTIDE SEQUENCE [LARGE SCALE GENOMIC DNA]</scope>
</reference>
<dbReference type="GO" id="GO:0071897">
    <property type="term" value="P:DNA biosynthetic process"/>
    <property type="evidence" value="ECO:0007669"/>
    <property type="project" value="InterPro"/>
</dbReference>
<keyword evidence="3 15" id="KW-0436">Ligase</keyword>
<dbReference type="GO" id="GO:0003677">
    <property type="term" value="F:DNA binding"/>
    <property type="evidence" value="ECO:0007669"/>
    <property type="project" value="InterPro"/>
</dbReference>
<organism evidence="15 16">
    <name type="scientific">Candidatus Woesebacteria bacterium GW2011_GWB1_38_8b</name>
    <dbReference type="NCBI Taxonomy" id="1618571"/>
    <lineage>
        <taxon>Bacteria</taxon>
        <taxon>Candidatus Woeseibacteriota</taxon>
    </lineage>
</organism>
<dbReference type="SUPFAM" id="SSF50249">
    <property type="entry name" value="Nucleic acid-binding proteins"/>
    <property type="match status" value="1"/>
</dbReference>
<dbReference type="Gene3D" id="2.40.50.140">
    <property type="entry name" value="Nucleic acid-binding proteins"/>
    <property type="match status" value="1"/>
</dbReference>
<dbReference type="InterPro" id="IPR012308">
    <property type="entry name" value="DNA_ligase_ATP-dep_N"/>
</dbReference>
<name>A0A0G0NKB7_9BACT</name>
<dbReference type="GO" id="GO:0051301">
    <property type="term" value="P:cell division"/>
    <property type="evidence" value="ECO:0007669"/>
    <property type="project" value="UniProtKB-KW"/>
</dbReference>
<comment type="similarity">
    <text evidence="1 13">Belongs to the ATP-dependent DNA ligase family.</text>
</comment>
<dbReference type="Pfam" id="PF01068">
    <property type="entry name" value="DNA_ligase_A_M"/>
    <property type="match status" value="1"/>
</dbReference>
<proteinExistence type="inferred from homology"/>
<evidence type="ECO:0000256" key="3">
    <source>
        <dbReference type="ARBA" id="ARBA00022598"/>
    </source>
</evidence>
<evidence type="ECO:0000313" key="16">
    <source>
        <dbReference type="Proteomes" id="UP000033944"/>
    </source>
</evidence>
<evidence type="ECO:0000256" key="7">
    <source>
        <dbReference type="ARBA" id="ARBA00022763"/>
    </source>
</evidence>
<evidence type="ECO:0000256" key="11">
    <source>
        <dbReference type="ARBA" id="ARBA00023306"/>
    </source>
</evidence>
<evidence type="ECO:0000256" key="2">
    <source>
        <dbReference type="ARBA" id="ARBA00012727"/>
    </source>
</evidence>
<dbReference type="Gene3D" id="1.10.3260.10">
    <property type="entry name" value="DNA ligase, ATP-dependent, N-terminal domain"/>
    <property type="match status" value="1"/>
</dbReference>
<protein>
    <recommendedName>
        <fullName evidence="2">DNA ligase (ATP)</fullName>
        <ecNumber evidence="2">6.5.1.1</ecNumber>
    </recommendedName>
</protein>
<dbReference type="InterPro" id="IPR012340">
    <property type="entry name" value="NA-bd_OB-fold"/>
</dbReference>
<keyword evidence="4" id="KW-0132">Cell division</keyword>
<dbReference type="InterPro" id="IPR012309">
    <property type="entry name" value="DNA_ligase_ATP-dep_C"/>
</dbReference>
<sequence length="585" mass="66201">MLISKLSDYLQKLDKTSSRIEITKILAELFTECSVDEIEKVTYLILGTIAPRYKNIVFNIADRMMVRAIAKAYEGEIEDVQALYKKIGDLGKVASDYAKDNNLNDKNKKLTVTEVFDYLVVIANDEGEGSQEMKVDKMAELLKKVDSDSSKYIVRFTLGKLRLGFSDKTILDALSWMETGGKSKKNQLEEAYNIIPDVGLLAKHVKEGGIDKTVKEISAIVGVPLLPMLPARLKSPTEMIEKMSEVAVEPKYDGLRIQIHYKSRGFEDGSKVKAFTRNLNETSWMFPELEHLEKFVNAKEAIFDSEAVGVDEARKTMANFQTTMTRRRKHDIAEISKKVGIKFCIFDCLYKDGESIAGKTYLERRKVLAKTLKDSAITKLVEYEITKSPDDINHLMRKNLGDGLEGIIVKRTDSKYVAGRTGWRWVKMKEEESSKAKLSDTIDAIVMGYYRGKGKRTDFGIGGFLVGIRDENEGGKEIGQIKTLTKIGTGLTDDQFRELKNRLKNLETKEKPKEYGEVVKILLPDVWVTPSLVVEIAADEITKSPNHSSGYALRFPRLVKFRDDKSTDRATCLDEIESLFKLQKR</sequence>
<evidence type="ECO:0000256" key="1">
    <source>
        <dbReference type="ARBA" id="ARBA00007572"/>
    </source>
</evidence>
<comment type="caution">
    <text evidence="15">The sequence shown here is derived from an EMBL/GenBank/DDBJ whole genome shotgun (WGS) entry which is preliminary data.</text>
</comment>
<accession>A0A0G0NKB7</accession>
<dbReference type="SUPFAM" id="SSF56091">
    <property type="entry name" value="DNA ligase/mRNA capping enzyme, catalytic domain"/>
    <property type="match status" value="1"/>
</dbReference>
<keyword evidence="11" id="KW-0131">Cell cycle</keyword>
<gene>
    <name evidence="15" type="ORF">UT10_C0028G0006</name>
</gene>
<dbReference type="PANTHER" id="PTHR45674:SF4">
    <property type="entry name" value="DNA LIGASE 1"/>
    <property type="match status" value="1"/>
</dbReference>
<comment type="catalytic activity">
    <reaction evidence="12">
        <text>ATP + (deoxyribonucleotide)n-3'-hydroxyl + 5'-phospho-(deoxyribonucleotide)m = (deoxyribonucleotide)n+m + AMP + diphosphate.</text>
        <dbReference type="EC" id="6.5.1.1"/>
    </reaction>
</comment>
<evidence type="ECO:0000256" key="8">
    <source>
        <dbReference type="ARBA" id="ARBA00022840"/>
    </source>
</evidence>
<dbReference type="Proteomes" id="UP000033944">
    <property type="component" value="Unassembled WGS sequence"/>
</dbReference>
<dbReference type="Pfam" id="PF04679">
    <property type="entry name" value="DNA_ligase_A_C"/>
    <property type="match status" value="1"/>
</dbReference>
<dbReference type="EC" id="6.5.1.1" evidence="2"/>
<evidence type="ECO:0000256" key="10">
    <source>
        <dbReference type="ARBA" id="ARBA00023204"/>
    </source>
</evidence>
<dbReference type="GO" id="GO:0006310">
    <property type="term" value="P:DNA recombination"/>
    <property type="evidence" value="ECO:0007669"/>
    <property type="project" value="UniProtKB-KW"/>
</dbReference>
<keyword evidence="5" id="KW-0235">DNA replication</keyword>
<keyword evidence="6" id="KW-0547">Nucleotide-binding</keyword>
<dbReference type="Gene3D" id="3.30.470.30">
    <property type="entry name" value="DNA ligase/mRNA capping enzyme"/>
    <property type="match status" value="1"/>
</dbReference>
<dbReference type="GO" id="GO:0005524">
    <property type="term" value="F:ATP binding"/>
    <property type="evidence" value="ECO:0007669"/>
    <property type="project" value="UniProtKB-KW"/>
</dbReference>
<dbReference type="Pfam" id="PF04675">
    <property type="entry name" value="DNA_ligase_A_N"/>
    <property type="match status" value="1"/>
</dbReference>
<dbReference type="PROSITE" id="PS50160">
    <property type="entry name" value="DNA_LIGASE_A3"/>
    <property type="match status" value="1"/>
</dbReference>
<dbReference type="NCBIfam" id="TIGR00574">
    <property type="entry name" value="dnl1"/>
    <property type="match status" value="1"/>
</dbReference>
<evidence type="ECO:0000256" key="13">
    <source>
        <dbReference type="RuleBase" id="RU004196"/>
    </source>
</evidence>
<keyword evidence="9" id="KW-0233">DNA recombination</keyword>
<feature type="domain" description="ATP-dependent DNA ligase family profile" evidence="14">
    <location>
        <begin position="334"/>
        <end position="456"/>
    </location>
</feature>
<dbReference type="GO" id="GO:0006281">
    <property type="term" value="P:DNA repair"/>
    <property type="evidence" value="ECO:0007669"/>
    <property type="project" value="UniProtKB-KW"/>
</dbReference>